<dbReference type="GO" id="GO:0004519">
    <property type="term" value="F:endonuclease activity"/>
    <property type="evidence" value="ECO:0007669"/>
    <property type="project" value="UniProtKB-KW"/>
</dbReference>
<evidence type="ECO:0000256" key="4">
    <source>
        <dbReference type="ARBA" id="ARBA00022722"/>
    </source>
</evidence>
<evidence type="ECO:0000313" key="10">
    <source>
        <dbReference type="EMBL" id="WVZ52753.1"/>
    </source>
</evidence>
<dbReference type="Proteomes" id="UP001341281">
    <property type="component" value="Chromosome 01"/>
</dbReference>
<dbReference type="InterPro" id="IPR001969">
    <property type="entry name" value="Aspartic_peptidase_AS"/>
</dbReference>
<proteinExistence type="predicted"/>
<protein>
    <recommendedName>
        <fullName evidence="1">RNA-directed DNA polymerase</fullName>
        <ecNumber evidence="1">2.7.7.49</ecNumber>
    </recommendedName>
</protein>
<dbReference type="SUPFAM" id="SSF50630">
    <property type="entry name" value="Acid proteases"/>
    <property type="match status" value="1"/>
</dbReference>
<dbReference type="InterPro" id="IPR021109">
    <property type="entry name" value="Peptidase_aspartic_dom_sf"/>
</dbReference>
<dbReference type="InterPro" id="IPR041373">
    <property type="entry name" value="RT_RNaseH"/>
</dbReference>
<keyword evidence="6" id="KW-0378">Hydrolase</keyword>
<dbReference type="CDD" id="cd09274">
    <property type="entry name" value="RNase_HI_RT_Ty3"/>
    <property type="match status" value="1"/>
</dbReference>
<evidence type="ECO:0000256" key="7">
    <source>
        <dbReference type="ARBA" id="ARBA00022918"/>
    </source>
</evidence>
<dbReference type="EC" id="2.7.7.49" evidence="1"/>
<accession>A0AAQ3PRU8</accession>
<keyword evidence="3" id="KW-0548">Nucleotidyltransferase</keyword>
<gene>
    <name evidence="10" type="ORF">U9M48_003783</name>
</gene>
<evidence type="ECO:0000313" key="11">
    <source>
        <dbReference type="Proteomes" id="UP001341281"/>
    </source>
</evidence>
<keyword evidence="11" id="KW-1185">Reference proteome</keyword>
<dbReference type="GO" id="GO:0004190">
    <property type="term" value="F:aspartic-type endopeptidase activity"/>
    <property type="evidence" value="ECO:0007669"/>
    <property type="project" value="InterPro"/>
</dbReference>
<feature type="domain" description="Reverse transcriptase RNase H-like" evidence="9">
    <location>
        <begin position="534"/>
        <end position="633"/>
    </location>
</feature>
<evidence type="ECO:0000256" key="1">
    <source>
        <dbReference type="ARBA" id="ARBA00012493"/>
    </source>
</evidence>
<evidence type="ECO:0000256" key="5">
    <source>
        <dbReference type="ARBA" id="ARBA00022759"/>
    </source>
</evidence>
<dbReference type="CDD" id="cd00303">
    <property type="entry name" value="retropepsin_like"/>
    <property type="match status" value="1"/>
</dbReference>
<evidence type="ECO:0000259" key="8">
    <source>
        <dbReference type="Pfam" id="PF00078"/>
    </source>
</evidence>
<evidence type="ECO:0000256" key="3">
    <source>
        <dbReference type="ARBA" id="ARBA00022695"/>
    </source>
</evidence>
<dbReference type="InterPro" id="IPR043128">
    <property type="entry name" value="Rev_trsase/Diguanyl_cyclase"/>
</dbReference>
<evidence type="ECO:0000259" key="9">
    <source>
        <dbReference type="Pfam" id="PF17917"/>
    </source>
</evidence>
<dbReference type="Pfam" id="PF08284">
    <property type="entry name" value="RVP_2"/>
    <property type="match status" value="1"/>
</dbReference>
<name>A0AAQ3PRU8_PASNO</name>
<feature type="domain" description="Reverse transcriptase" evidence="8">
    <location>
        <begin position="291"/>
        <end position="448"/>
    </location>
</feature>
<dbReference type="PANTHER" id="PTHR37984:SF5">
    <property type="entry name" value="PROTEIN NYNRIN-LIKE"/>
    <property type="match status" value="1"/>
</dbReference>
<dbReference type="PROSITE" id="PS00141">
    <property type="entry name" value="ASP_PROTEASE"/>
    <property type="match status" value="1"/>
</dbReference>
<dbReference type="InterPro" id="IPR043502">
    <property type="entry name" value="DNA/RNA_pol_sf"/>
</dbReference>
<dbReference type="InterPro" id="IPR000477">
    <property type="entry name" value="RT_dom"/>
</dbReference>
<dbReference type="CDD" id="cd01647">
    <property type="entry name" value="RT_LTR"/>
    <property type="match status" value="1"/>
</dbReference>
<dbReference type="EMBL" id="CP144745">
    <property type="protein sequence ID" value="WVZ52753.1"/>
    <property type="molecule type" value="Genomic_DNA"/>
</dbReference>
<keyword evidence="4" id="KW-0540">Nuclease</keyword>
<keyword evidence="5" id="KW-0255">Endonuclease</keyword>
<keyword evidence="7" id="KW-0695">RNA-directed DNA polymerase</keyword>
<dbReference type="FunFam" id="3.10.20.370:FF:000001">
    <property type="entry name" value="Retrovirus-related Pol polyprotein from transposon 17.6-like protein"/>
    <property type="match status" value="1"/>
</dbReference>
<dbReference type="InterPro" id="IPR050951">
    <property type="entry name" value="Retrovirus_Pol_polyprotein"/>
</dbReference>
<keyword evidence="2" id="KW-0808">Transferase</keyword>
<evidence type="ECO:0000256" key="2">
    <source>
        <dbReference type="ARBA" id="ARBA00022679"/>
    </source>
</evidence>
<dbReference type="FunFam" id="3.30.70.270:FF:000020">
    <property type="entry name" value="Transposon Tf2-6 polyprotein-like Protein"/>
    <property type="match status" value="1"/>
</dbReference>
<dbReference type="SUPFAM" id="SSF56672">
    <property type="entry name" value="DNA/RNA polymerases"/>
    <property type="match status" value="1"/>
</dbReference>
<reference evidence="10 11" key="1">
    <citation type="submission" date="2024-02" db="EMBL/GenBank/DDBJ databases">
        <title>High-quality chromosome-scale genome assembly of Pensacola bahiagrass (Paspalum notatum Flugge var. saurae).</title>
        <authorList>
            <person name="Vega J.M."/>
            <person name="Podio M."/>
            <person name="Orjuela J."/>
            <person name="Siena L.A."/>
            <person name="Pessino S.C."/>
            <person name="Combes M.C."/>
            <person name="Mariac C."/>
            <person name="Albertini E."/>
            <person name="Pupilli F."/>
            <person name="Ortiz J.P.A."/>
            <person name="Leblanc O."/>
        </authorList>
    </citation>
    <scope>NUCLEOTIDE SEQUENCE [LARGE SCALE GENOMIC DNA]</scope>
    <source>
        <strain evidence="10">R1</strain>
        <tissue evidence="10">Leaf</tissue>
    </source>
</reference>
<dbReference type="PANTHER" id="PTHR37984">
    <property type="entry name" value="PROTEIN CBG26694"/>
    <property type="match status" value="1"/>
</dbReference>
<evidence type="ECO:0000256" key="6">
    <source>
        <dbReference type="ARBA" id="ARBA00022801"/>
    </source>
</evidence>
<dbReference type="Gene3D" id="3.30.70.270">
    <property type="match status" value="2"/>
</dbReference>
<organism evidence="10 11">
    <name type="scientific">Paspalum notatum var. saurae</name>
    <dbReference type="NCBI Taxonomy" id="547442"/>
    <lineage>
        <taxon>Eukaryota</taxon>
        <taxon>Viridiplantae</taxon>
        <taxon>Streptophyta</taxon>
        <taxon>Embryophyta</taxon>
        <taxon>Tracheophyta</taxon>
        <taxon>Spermatophyta</taxon>
        <taxon>Magnoliopsida</taxon>
        <taxon>Liliopsida</taxon>
        <taxon>Poales</taxon>
        <taxon>Poaceae</taxon>
        <taxon>PACMAD clade</taxon>
        <taxon>Panicoideae</taxon>
        <taxon>Andropogonodae</taxon>
        <taxon>Paspaleae</taxon>
        <taxon>Paspalinae</taxon>
        <taxon>Paspalum</taxon>
    </lineage>
</organism>
<dbReference type="Pfam" id="PF17917">
    <property type="entry name" value="RT_RNaseH"/>
    <property type="match status" value="1"/>
</dbReference>
<dbReference type="Pfam" id="PF00078">
    <property type="entry name" value="RVT_1"/>
    <property type="match status" value="1"/>
</dbReference>
<dbReference type="GO" id="GO:0003964">
    <property type="term" value="F:RNA-directed DNA polymerase activity"/>
    <property type="evidence" value="ECO:0007669"/>
    <property type="project" value="UniProtKB-KW"/>
</dbReference>
<dbReference type="Gene3D" id="3.10.10.10">
    <property type="entry name" value="HIV Type 1 Reverse Transcriptase, subunit A, domain 1"/>
    <property type="match status" value="1"/>
</dbReference>
<dbReference type="AlphaFoldDB" id="A0AAQ3PRU8"/>
<sequence>MPVELDLLSHRMLATPHARQATRITATLEAPLTREPTRCYLVPVPGSHQCQDSRLAISSYSLALVVALLVAPATRGRLNNLTAKDASEAADIVTGEVLVNSSLATVLFDSGATSSYVSSKFATKESLISMAQRRPIITSSPLGEINCVWICKGVSILIGGLEFRADLKVLPSDGMNVILGMDWLTRHSGVIICKPRLVRLTHPEGQIVEFVPVRSPTSYLHTLVVKSVTDVPIVKEYPDVFPKELPGLPPVRAIEFAIDLIPGTALIAKAPYRMLGKEDSVSPWGALVLFVKKKDGPMRMCIDYRDLNAVTIKNKYPLPRIDDLLDHLKGAKHFSKIDLRSGYHQMRIRNIPKIAFVTRYGHHEFTIVSFGLTNAPAYFMNMMNMIFMKELDQCVVVFIDDILIFSRTKEEHEQHLRIVLEKLRENQLYGKFSKCEFWLEKVAFLGHMLTAEGVFVDLEKVEAVSSWKPPRNAFEIRSFLGYYRRFMENFSRIAKPMTGLLKNNVPFNWDDKCEDSFRSLKDKLTSAPVLTLPDLQNDFVVYCDASRQGLGCVLLQDNKVVSYASRQLRAHEENYPTHDLELAAVVHALKIWRHYLLGNKCKIYTDHKSLKYIFIQTELNMRQRRWLELIKDYELEIHYHPEKANVVADALSRKSYCNLLTREELSAELCTEMEQLRIGFVSAEQLNELRVHCSLEDQIKEA</sequence>
<dbReference type="Gene3D" id="2.40.70.10">
    <property type="entry name" value="Acid Proteases"/>
    <property type="match status" value="1"/>
</dbReference>
<dbReference type="GO" id="GO:0006508">
    <property type="term" value="P:proteolysis"/>
    <property type="evidence" value="ECO:0007669"/>
    <property type="project" value="InterPro"/>
</dbReference>